<proteinExistence type="predicted"/>
<dbReference type="AlphaFoldDB" id="A0A6I4SIF3"/>
<accession>A0A6I4SIF3</accession>
<sequence length="95" mass="10438">MKLGITTLASVVLLSACVTNETPADPEPAEISWTEAVEYINSGGVETAMQTHSLFVYLQMKDGREFTTTEPNIDEVFRVIRNCGEPCADIARITE</sequence>
<feature type="chain" id="PRO_5026073511" description="Lipoprotein" evidence="1">
    <location>
        <begin position="25"/>
        <end position="95"/>
    </location>
</feature>
<evidence type="ECO:0000313" key="3">
    <source>
        <dbReference type="Proteomes" id="UP000468943"/>
    </source>
</evidence>
<dbReference type="PROSITE" id="PS51257">
    <property type="entry name" value="PROKAR_LIPOPROTEIN"/>
    <property type="match status" value="1"/>
</dbReference>
<feature type="signal peptide" evidence="1">
    <location>
        <begin position="1"/>
        <end position="24"/>
    </location>
</feature>
<evidence type="ECO:0008006" key="4">
    <source>
        <dbReference type="Google" id="ProtNLM"/>
    </source>
</evidence>
<keyword evidence="1" id="KW-0732">Signal</keyword>
<keyword evidence="3" id="KW-1185">Reference proteome</keyword>
<organism evidence="2 3">
    <name type="scientific">Pontixanthobacter gangjinensis</name>
    <dbReference type="NCBI Taxonomy" id="1028742"/>
    <lineage>
        <taxon>Bacteria</taxon>
        <taxon>Pseudomonadati</taxon>
        <taxon>Pseudomonadota</taxon>
        <taxon>Alphaproteobacteria</taxon>
        <taxon>Sphingomonadales</taxon>
        <taxon>Erythrobacteraceae</taxon>
        <taxon>Pontixanthobacter</taxon>
    </lineage>
</organism>
<evidence type="ECO:0000256" key="1">
    <source>
        <dbReference type="SAM" id="SignalP"/>
    </source>
</evidence>
<comment type="caution">
    <text evidence="2">The sequence shown here is derived from an EMBL/GenBank/DDBJ whole genome shotgun (WGS) entry which is preliminary data.</text>
</comment>
<dbReference type="RefSeq" id="WP_160596698.1">
    <property type="nucleotide sequence ID" value="NZ_WTYS01000001.1"/>
</dbReference>
<protein>
    <recommendedName>
        <fullName evidence="4">Lipoprotein</fullName>
    </recommendedName>
</protein>
<dbReference type="EMBL" id="WTYS01000001">
    <property type="protein sequence ID" value="MXO55365.1"/>
    <property type="molecule type" value="Genomic_DNA"/>
</dbReference>
<dbReference type="Proteomes" id="UP000468943">
    <property type="component" value="Unassembled WGS sequence"/>
</dbReference>
<name>A0A6I4SIF3_9SPHN</name>
<gene>
    <name evidence="2" type="ORF">GRI36_00580</name>
</gene>
<evidence type="ECO:0000313" key="2">
    <source>
        <dbReference type="EMBL" id="MXO55365.1"/>
    </source>
</evidence>
<reference evidence="2 3" key="1">
    <citation type="submission" date="2019-12" db="EMBL/GenBank/DDBJ databases">
        <title>Genomic-based taxomic classification of the family Erythrobacteraceae.</title>
        <authorList>
            <person name="Xu L."/>
        </authorList>
    </citation>
    <scope>NUCLEOTIDE SEQUENCE [LARGE SCALE GENOMIC DNA]</scope>
    <source>
        <strain evidence="2 3">JCM 17802</strain>
    </source>
</reference>